<sequence>MAIPLSLSTLMEMNATIEADIREHGRGSYDLLIRPADSQANVEQELNLVEENYVSFNEGGISLDEWEEIKTIEGIDIAAPVASLGYFTGQHTSIEFANQANENVMVNGYFSMSDGINQYQFANNEDPTFILEQEGFNFNKSNDTLTSFDVIPGTANIRKAFPIPISYYSLVAIDREQEEKLTGFDLSAFNNEIDETLLVGHTEEYLGGDSTKEPVDHFIPIVYLETADTSLTFHMTVDPINWSSDDTLALKDAYGINEEDPFFMSGPEVEDQMIEELHARRTGEQQLEIDLSEYLKPFYHQQPTLTSDGRNVEKLGGYETITHSSQYYVASPVDYEIRGEQITIGIHDEIDGVPTYRKLEEKGKVYEFFDDESSEFLFAPVGSYTVGNYEESLAASPLGIYQQSPVTAGDGTVITETIKPGSFVASPAQGLVQLKEAAYFKGDKPIDAIRVKVAGITEYDEEAQSKIEEIILAIQNRGTYQIDMVAGSSPQLMTMNVEGIGEVTQYWTGLGAATTISEGWSLTNTIIAGLFFLASISYVINRFMFRRRTRQSEQRLLTDLGWKPAHIRRFYLLESLMLTLIALLISVIGTFVFIQTGLLNWNAYVYLLAVFGFTVLIMFIQSFGNSEPSIFTFSTLKGKKIWVRNVLFYRQLISVTFFQLAMIAAVMVFVASSLIATVAATSATNLGTYIVDGVFLSLVLIVIAAFALAMITVTESVSAFLLLRKGELQTLRDVGWRPKDVYHLCLKESSAWTLVAIASGVLASSLAVFILFEFSFMLLLATLGGAIVLALGVLIAAHQMIQSHIKAYS</sequence>
<proteinExistence type="predicted"/>
<keyword evidence="3 6" id="KW-0812">Transmembrane</keyword>
<feature type="transmembrane region" description="Helical" evidence="6">
    <location>
        <begin position="604"/>
        <end position="626"/>
    </location>
</feature>
<evidence type="ECO:0000256" key="2">
    <source>
        <dbReference type="ARBA" id="ARBA00022475"/>
    </source>
</evidence>
<evidence type="ECO:0000313" key="8">
    <source>
        <dbReference type="EMBL" id="MBM7839655.1"/>
    </source>
</evidence>
<evidence type="ECO:0000259" key="7">
    <source>
        <dbReference type="Pfam" id="PF02687"/>
    </source>
</evidence>
<evidence type="ECO:0000256" key="5">
    <source>
        <dbReference type="ARBA" id="ARBA00023136"/>
    </source>
</evidence>
<evidence type="ECO:0000256" key="4">
    <source>
        <dbReference type="ARBA" id="ARBA00022989"/>
    </source>
</evidence>
<dbReference type="Pfam" id="PF02687">
    <property type="entry name" value="FtsX"/>
    <property type="match status" value="1"/>
</dbReference>
<accession>A0ABS2SY09</accession>
<comment type="caution">
    <text evidence="8">The sequence shown here is derived from an EMBL/GenBank/DDBJ whole genome shotgun (WGS) entry which is preliminary data.</text>
</comment>
<dbReference type="InterPro" id="IPR003838">
    <property type="entry name" value="ABC3_permease_C"/>
</dbReference>
<evidence type="ECO:0000256" key="6">
    <source>
        <dbReference type="SAM" id="Phobius"/>
    </source>
</evidence>
<comment type="subcellular location">
    <subcellularLocation>
        <location evidence="1">Cell membrane</location>
        <topology evidence="1">Multi-pass membrane protein</topology>
    </subcellularLocation>
</comment>
<feature type="transmembrane region" description="Helical" evidence="6">
    <location>
        <begin position="526"/>
        <end position="545"/>
    </location>
</feature>
<dbReference type="RefSeq" id="WP_204466851.1">
    <property type="nucleotide sequence ID" value="NZ_JAFBCV010000009.1"/>
</dbReference>
<keyword evidence="4 6" id="KW-1133">Transmembrane helix</keyword>
<feature type="transmembrane region" description="Helical" evidence="6">
    <location>
        <begin position="576"/>
        <end position="598"/>
    </location>
</feature>
<evidence type="ECO:0000256" key="1">
    <source>
        <dbReference type="ARBA" id="ARBA00004651"/>
    </source>
</evidence>
<evidence type="ECO:0000313" key="9">
    <source>
        <dbReference type="Proteomes" id="UP001179280"/>
    </source>
</evidence>
<evidence type="ECO:0000256" key="3">
    <source>
        <dbReference type="ARBA" id="ARBA00022692"/>
    </source>
</evidence>
<keyword evidence="2" id="KW-1003">Cell membrane</keyword>
<reference evidence="8" key="1">
    <citation type="submission" date="2021-01" db="EMBL/GenBank/DDBJ databases">
        <title>Genomic Encyclopedia of Type Strains, Phase IV (KMG-IV): sequencing the most valuable type-strain genomes for metagenomic binning, comparative biology and taxonomic classification.</title>
        <authorList>
            <person name="Goeker M."/>
        </authorList>
    </citation>
    <scope>NUCLEOTIDE SEQUENCE</scope>
    <source>
        <strain evidence="8">DSM 21943</strain>
    </source>
</reference>
<keyword evidence="5 6" id="KW-0472">Membrane</keyword>
<feature type="transmembrane region" description="Helical" evidence="6">
    <location>
        <begin position="647"/>
        <end position="675"/>
    </location>
</feature>
<gene>
    <name evidence="8" type="ORF">JOC54_002935</name>
</gene>
<protein>
    <submittedName>
        <fullName evidence="8">ABC transport system permease protein</fullName>
    </submittedName>
</protein>
<dbReference type="Proteomes" id="UP001179280">
    <property type="component" value="Unassembled WGS sequence"/>
</dbReference>
<feature type="domain" description="ABC3 transporter permease C-terminal" evidence="7">
    <location>
        <begin position="526"/>
        <end position="618"/>
    </location>
</feature>
<feature type="transmembrane region" description="Helical" evidence="6">
    <location>
        <begin position="695"/>
        <end position="723"/>
    </location>
</feature>
<feature type="transmembrane region" description="Helical" evidence="6">
    <location>
        <begin position="778"/>
        <end position="797"/>
    </location>
</feature>
<name>A0ABS2SY09_9BACI</name>
<keyword evidence="9" id="KW-1185">Reference proteome</keyword>
<feature type="transmembrane region" description="Helical" evidence="6">
    <location>
        <begin position="751"/>
        <end position="772"/>
    </location>
</feature>
<dbReference type="EMBL" id="JAFBCV010000009">
    <property type="protein sequence ID" value="MBM7839655.1"/>
    <property type="molecule type" value="Genomic_DNA"/>
</dbReference>
<organism evidence="8 9">
    <name type="scientific">Shouchella xiaoxiensis</name>
    <dbReference type="NCBI Taxonomy" id="766895"/>
    <lineage>
        <taxon>Bacteria</taxon>
        <taxon>Bacillati</taxon>
        <taxon>Bacillota</taxon>
        <taxon>Bacilli</taxon>
        <taxon>Bacillales</taxon>
        <taxon>Bacillaceae</taxon>
        <taxon>Shouchella</taxon>
    </lineage>
</organism>